<sequence length="103" mass="11529">MFERVRDLPRCRIPWSCHERDRPLASAIHGDDGDGIARRPVNGREDAALISSITGPPRDASGTSSEDVADAWLSIMELKLSRIDFLHQEGKTTLVEMVENEEK</sequence>
<name>A0A9N9PWD7_9HELO</name>
<feature type="region of interest" description="Disordered" evidence="1">
    <location>
        <begin position="47"/>
        <end position="66"/>
    </location>
</feature>
<protein>
    <submittedName>
        <fullName evidence="2">Uncharacterized protein</fullName>
    </submittedName>
</protein>
<dbReference type="EMBL" id="CAJVRL010000070">
    <property type="protein sequence ID" value="CAG8956497.1"/>
    <property type="molecule type" value="Genomic_DNA"/>
</dbReference>
<organism evidence="2 3">
    <name type="scientific">Hymenoscyphus fraxineus</name>
    <dbReference type="NCBI Taxonomy" id="746836"/>
    <lineage>
        <taxon>Eukaryota</taxon>
        <taxon>Fungi</taxon>
        <taxon>Dikarya</taxon>
        <taxon>Ascomycota</taxon>
        <taxon>Pezizomycotina</taxon>
        <taxon>Leotiomycetes</taxon>
        <taxon>Helotiales</taxon>
        <taxon>Helotiaceae</taxon>
        <taxon>Hymenoscyphus</taxon>
    </lineage>
</organism>
<reference evidence="2" key="1">
    <citation type="submission" date="2021-07" db="EMBL/GenBank/DDBJ databases">
        <authorList>
            <person name="Durling M."/>
        </authorList>
    </citation>
    <scope>NUCLEOTIDE SEQUENCE</scope>
</reference>
<dbReference type="Proteomes" id="UP000696280">
    <property type="component" value="Unassembled WGS sequence"/>
</dbReference>
<evidence type="ECO:0000313" key="2">
    <source>
        <dbReference type="EMBL" id="CAG8956497.1"/>
    </source>
</evidence>
<accession>A0A9N9PWD7</accession>
<comment type="caution">
    <text evidence="2">The sequence shown here is derived from an EMBL/GenBank/DDBJ whole genome shotgun (WGS) entry which is preliminary data.</text>
</comment>
<proteinExistence type="predicted"/>
<keyword evidence="3" id="KW-1185">Reference proteome</keyword>
<dbReference type="AlphaFoldDB" id="A0A9N9PWD7"/>
<evidence type="ECO:0000256" key="1">
    <source>
        <dbReference type="SAM" id="MobiDB-lite"/>
    </source>
</evidence>
<evidence type="ECO:0000313" key="3">
    <source>
        <dbReference type="Proteomes" id="UP000696280"/>
    </source>
</evidence>
<gene>
    <name evidence="2" type="ORF">HYFRA_00003883</name>
</gene>